<comment type="subcellular location">
    <subcellularLocation>
        <location evidence="1">Cytoplasm</location>
    </subcellularLocation>
</comment>
<name>A0A6N4DJ45_9GAMM</name>
<sequence length="87" mass="9983">MDSKKFDATKLEEIARQINDSIPAGVKDFAGSMEGRIKTILQQQLGKLDMVTREELDVQQQLLLRLRQRVEQLEQQVASLQKAQDDE</sequence>
<gene>
    <name evidence="1" type="primary">ubiK</name>
    <name evidence="2" type="ORF">C9928_01445</name>
</gene>
<dbReference type="GO" id="GO:0005829">
    <property type="term" value="C:cytosol"/>
    <property type="evidence" value="ECO:0007669"/>
    <property type="project" value="TreeGrafter"/>
</dbReference>
<protein>
    <recommendedName>
        <fullName evidence="1">Ubiquinone biosynthesis accessory factor UbiK</fullName>
    </recommendedName>
</protein>
<keyword evidence="1" id="KW-0831">Ubiquinone biosynthesis</keyword>
<comment type="pathway">
    <text evidence="1">Cofactor biosynthesis; ubiquinone biosynthesis.</text>
</comment>
<keyword evidence="1" id="KW-0963">Cytoplasm</keyword>
<dbReference type="InterPro" id="IPR007475">
    <property type="entry name" value="UbiK"/>
</dbReference>
<dbReference type="EMBL" id="PYVG01000004">
    <property type="protein sequence ID" value="PTB90075.1"/>
    <property type="molecule type" value="Genomic_DNA"/>
</dbReference>
<dbReference type="AlphaFoldDB" id="A0A6N4DJ45"/>
<organism evidence="2 3">
    <name type="scientific">Pseudidiomarina aestuarii</name>
    <dbReference type="NCBI Taxonomy" id="624146"/>
    <lineage>
        <taxon>Bacteria</taxon>
        <taxon>Pseudomonadati</taxon>
        <taxon>Pseudomonadota</taxon>
        <taxon>Gammaproteobacteria</taxon>
        <taxon>Alteromonadales</taxon>
        <taxon>Idiomarinaceae</taxon>
        <taxon>Pseudidiomarina</taxon>
    </lineage>
</organism>
<dbReference type="PANTHER" id="PTHR38040">
    <property type="entry name" value="UBIQUINONE BIOSYNTHESIS ACCESSORY FACTOR UBIK"/>
    <property type="match status" value="1"/>
</dbReference>
<accession>A0A6N4DJ45</accession>
<dbReference type="Proteomes" id="UP000241514">
    <property type="component" value="Unassembled WGS sequence"/>
</dbReference>
<comment type="function">
    <text evidence="1">Required for efficient ubiquinone (coenzyme Q) biosynthesis. UbiK is probably an accessory factor of Ubi enzymes and facilitates ubiquinone biosynthesis by acting as an assembly factor, a targeting factor, or both.</text>
</comment>
<dbReference type="PANTHER" id="PTHR38040:SF1">
    <property type="entry name" value="UBIQUINONE BIOSYNTHESIS ACCESSORY FACTOR UBIK"/>
    <property type="match status" value="1"/>
</dbReference>
<evidence type="ECO:0000313" key="2">
    <source>
        <dbReference type="EMBL" id="PTB90075.1"/>
    </source>
</evidence>
<reference evidence="2 3" key="1">
    <citation type="submission" date="2018-03" db="EMBL/GenBank/DDBJ databases">
        <title>Cross-interface Injection: A General Nanoliter Liquid Handling Method Applied to Single Cells Genome Amplification Automated Nanoliter Liquid Handling Applied to Single Cell Multiple Displacement Amplification.</title>
        <authorList>
            <person name="Yun J."/>
            <person name="Xu P."/>
            <person name="Xu J."/>
            <person name="Dai X."/>
            <person name="Wang Y."/>
            <person name="Zheng X."/>
            <person name="Cao C."/>
            <person name="Yi Q."/>
            <person name="Zhu Y."/>
            <person name="Wang L."/>
            <person name="Dong Z."/>
            <person name="Huang Y."/>
            <person name="Huang L."/>
            <person name="Du W."/>
        </authorList>
    </citation>
    <scope>NUCLEOTIDE SEQUENCE [LARGE SCALE GENOMIC DNA]</scope>
    <source>
        <strain evidence="2 3">A9-4</strain>
    </source>
</reference>
<comment type="similarity">
    <text evidence="1">Belongs to the UbiK family.</text>
</comment>
<comment type="caution">
    <text evidence="2">The sequence shown here is derived from an EMBL/GenBank/DDBJ whole genome shotgun (WGS) entry which is preliminary data.</text>
</comment>
<dbReference type="HAMAP" id="MF_02216">
    <property type="entry name" value="UbiK"/>
    <property type="match status" value="1"/>
</dbReference>
<feature type="coiled-coil region" evidence="1">
    <location>
        <begin position="56"/>
        <end position="83"/>
    </location>
</feature>
<evidence type="ECO:0000313" key="3">
    <source>
        <dbReference type="Proteomes" id="UP000241514"/>
    </source>
</evidence>
<dbReference type="UniPathway" id="UPA00232"/>
<dbReference type="RefSeq" id="WP_417657125.1">
    <property type="nucleotide sequence ID" value="NZ_JBLXDX010000003.1"/>
</dbReference>
<dbReference type="GO" id="GO:0006744">
    <property type="term" value="P:ubiquinone biosynthetic process"/>
    <property type="evidence" value="ECO:0007669"/>
    <property type="project" value="UniProtKB-UniRule"/>
</dbReference>
<dbReference type="Pfam" id="PF04380">
    <property type="entry name" value="BMFP"/>
    <property type="match status" value="1"/>
</dbReference>
<keyword evidence="1" id="KW-0175">Coiled coil</keyword>
<evidence type="ECO:0000256" key="1">
    <source>
        <dbReference type="HAMAP-Rule" id="MF_02216"/>
    </source>
</evidence>
<proteinExistence type="inferred from homology"/>